<evidence type="ECO:0000256" key="5">
    <source>
        <dbReference type="ARBA" id="ARBA00023002"/>
    </source>
</evidence>
<keyword evidence="10" id="KW-0413">Isomerase</keyword>
<keyword evidence="4" id="KW-0249">Electron transport</keyword>
<evidence type="ECO:0000256" key="3">
    <source>
        <dbReference type="ARBA" id="ARBA00022729"/>
    </source>
</evidence>
<dbReference type="Pfam" id="PF13462">
    <property type="entry name" value="Thioredoxin_4"/>
    <property type="match status" value="1"/>
</dbReference>
<dbReference type="PANTHER" id="PTHR13887:SF14">
    <property type="entry name" value="DISULFIDE BOND FORMATION PROTEIN D"/>
    <property type="match status" value="1"/>
</dbReference>
<dbReference type="AlphaFoldDB" id="A0A1N7FYR3"/>
<comment type="similarity">
    <text evidence="1">Belongs to the thioredoxin family. DsbA subfamily.</text>
</comment>
<dbReference type="SUPFAM" id="SSF52833">
    <property type="entry name" value="Thioredoxin-like"/>
    <property type="match status" value="1"/>
</dbReference>
<evidence type="ECO:0000256" key="7">
    <source>
        <dbReference type="ARBA" id="ARBA00023284"/>
    </source>
</evidence>
<keyword evidence="7" id="KW-0676">Redox-active center</keyword>
<organism evidence="10 11">
    <name type="scientific">Natronorubrum thiooxidans</name>
    <dbReference type="NCBI Taxonomy" id="308853"/>
    <lineage>
        <taxon>Archaea</taxon>
        <taxon>Methanobacteriati</taxon>
        <taxon>Methanobacteriota</taxon>
        <taxon>Stenosarchaea group</taxon>
        <taxon>Halobacteria</taxon>
        <taxon>Halobacteriales</taxon>
        <taxon>Natrialbaceae</taxon>
        <taxon>Natronorubrum</taxon>
    </lineage>
</organism>
<dbReference type="Gene3D" id="3.40.30.10">
    <property type="entry name" value="Glutaredoxin"/>
    <property type="match status" value="1"/>
</dbReference>
<evidence type="ECO:0000259" key="9">
    <source>
        <dbReference type="Pfam" id="PF13462"/>
    </source>
</evidence>
<gene>
    <name evidence="10" type="ORF">SAMN05421752_10919</name>
</gene>
<feature type="region of interest" description="Disordered" evidence="8">
    <location>
        <begin position="164"/>
        <end position="199"/>
    </location>
</feature>
<dbReference type="EMBL" id="FTNR01000009">
    <property type="protein sequence ID" value="SIS05523.1"/>
    <property type="molecule type" value="Genomic_DNA"/>
</dbReference>
<sequence length="214" mass="23403">MDGGTYFYAESIASIMKLTRRTVLGTAAAVGIGTGVAGCLGSEDPPEPPVLGDPDADVTVTVYEDFSCPSCRQFKQEIFPDIEEAYIEPGRIRYEQRNYPIPVDETWSWAIPCAARELYETEGNDAFWDFAAGIYDYMGSYSYDVIETTAAELDLDGAAAREAAEEETHRSLVEDDKSYGSSNGVEATPAVFVDGEQIDRRETRTATAIDAALE</sequence>
<feature type="compositionally biased region" description="Basic and acidic residues" evidence="8">
    <location>
        <begin position="164"/>
        <end position="178"/>
    </location>
</feature>
<evidence type="ECO:0000313" key="11">
    <source>
        <dbReference type="Proteomes" id="UP000185936"/>
    </source>
</evidence>
<evidence type="ECO:0000256" key="1">
    <source>
        <dbReference type="ARBA" id="ARBA00005791"/>
    </source>
</evidence>
<proteinExistence type="inferred from homology"/>
<keyword evidence="11" id="KW-1185">Reference proteome</keyword>
<protein>
    <submittedName>
        <fullName evidence="10">Protein-disulfide isomerase</fullName>
    </submittedName>
</protein>
<dbReference type="InterPro" id="IPR012336">
    <property type="entry name" value="Thioredoxin-like_fold"/>
</dbReference>
<dbReference type="CDD" id="cd02972">
    <property type="entry name" value="DsbA_family"/>
    <property type="match status" value="1"/>
</dbReference>
<dbReference type="GO" id="GO:0016491">
    <property type="term" value="F:oxidoreductase activity"/>
    <property type="evidence" value="ECO:0007669"/>
    <property type="project" value="UniProtKB-KW"/>
</dbReference>
<dbReference type="GO" id="GO:0016853">
    <property type="term" value="F:isomerase activity"/>
    <property type="evidence" value="ECO:0007669"/>
    <property type="project" value="UniProtKB-KW"/>
</dbReference>
<dbReference type="InterPro" id="IPR036249">
    <property type="entry name" value="Thioredoxin-like_sf"/>
</dbReference>
<evidence type="ECO:0000256" key="4">
    <source>
        <dbReference type="ARBA" id="ARBA00022982"/>
    </source>
</evidence>
<name>A0A1N7FYR3_9EURY</name>
<keyword evidence="5" id="KW-0560">Oxidoreductase</keyword>
<feature type="domain" description="Thioredoxin-like fold" evidence="9">
    <location>
        <begin position="47"/>
        <end position="203"/>
    </location>
</feature>
<dbReference type="PANTHER" id="PTHR13887">
    <property type="entry name" value="GLUTATHIONE S-TRANSFERASE KAPPA"/>
    <property type="match status" value="1"/>
</dbReference>
<evidence type="ECO:0000313" key="10">
    <source>
        <dbReference type="EMBL" id="SIS05523.1"/>
    </source>
</evidence>
<reference evidence="11" key="1">
    <citation type="submission" date="2017-01" db="EMBL/GenBank/DDBJ databases">
        <authorList>
            <person name="Varghese N."/>
            <person name="Submissions S."/>
        </authorList>
    </citation>
    <scope>NUCLEOTIDE SEQUENCE [LARGE SCALE GENOMIC DNA]</scope>
    <source>
        <strain evidence="11">type strain: HArc-</strain>
    </source>
</reference>
<dbReference type="STRING" id="308853.SAMN05421752_10919"/>
<keyword evidence="6" id="KW-1015">Disulfide bond</keyword>
<comment type="similarity">
    <text evidence="2">Belongs to the glutaredoxin family.</text>
</comment>
<dbReference type="Proteomes" id="UP000185936">
    <property type="component" value="Unassembled WGS sequence"/>
</dbReference>
<evidence type="ECO:0000256" key="2">
    <source>
        <dbReference type="ARBA" id="ARBA00007787"/>
    </source>
</evidence>
<keyword evidence="4" id="KW-0813">Transport</keyword>
<keyword evidence="3" id="KW-0732">Signal</keyword>
<accession>A0A1N7FYR3</accession>
<evidence type="ECO:0000256" key="6">
    <source>
        <dbReference type="ARBA" id="ARBA00023157"/>
    </source>
</evidence>
<evidence type="ECO:0000256" key="8">
    <source>
        <dbReference type="SAM" id="MobiDB-lite"/>
    </source>
</evidence>